<comment type="catalytic activity">
    <reaction evidence="7 8">
        <text>L-threonylcarbamoyladenylate + adenosine(37) in tRNA = N(6)-L-threonylcarbamoyladenosine(37) in tRNA + AMP + H(+)</text>
        <dbReference type="Rhea" id="RHEA:37059"/>
        <dbReference type="Rhea" id="RHEA-COMP:10162"/>
        <dbReference type="Rhea" id="RHEA-COMP:10163"/>
        <dbReference type="ChEBI" id="CHEBI:15378"/>
        <dbReference type="ChEBI" id="CHEBI:73682"/>
        <dbReference type="ChEBI" id="CHEBI:74411"/>
        <dbReference type="ChEBI" id="CHEBI:74418"/>
        <dbReference type="ChEBI" id="CHEBI:456215"/>
        <dbReference type="EC" id="2.3.1.234"/>
    </reaction>
</comment>
<keyword evidence="3 8" id="KW-0819">tRNA processing</keyword>
<dbReference type="GO" id="GO:0061711">
    <property type="term" value="F:tRNA N(6)-L-threonylcarbamoyladenine synthase activity"/>
    <property type="evidence" value="ECO:0007669"/>
    <property type="project" value="UniProtKB-EC"/>
</dbReference>
<dbReference type="GO" id="GO:0005506">
    <property type="term" value="F:iron ion binding"/>
    <property type="evidence" value="ECO:0007669"/>
    <property type="project" value="UniProtKB-UniRule"/>
</dbReference>
<accession>A0A2W1LV32</accession>
<evidence type="ECO:0000256" key="5">
    <source>
        <dbReference type="ARBA" id="ARBA00023004"/>
    </source>
</evidence>
<dbReference type="HAMAP" id="MF_01445">
    <property type="entry name" value="TsaD"/>
    <property type="match status" value="1"/>
</dbReference>
<keyword evidence="1 8" id="KW-0963">Cytoplasm</keyword>
<dbReference type="NCBIfam" id="TIGR00329">
    <property type="entry name" value="gcp_kae1"/>
    <property type="match status" value="1"/>
</dbReference>
<keyword evidence="2 8" id="KW-0808">Transferase</keyword>
<dbReference type="Gene3D" id="3.30.420.40">
    <property type="match status" value="2"/>
</dbReference>
<dbReference type="OrthoDB" id="9806197at2"/>
<evidence type="ECO:0000256" key="2">
    <source>
        <dbReference type="ARBA" id="ARBA00022679"/>
    </source>
</evidence>
<dbReference type="PANTHER" id="PTHR11735:SF6">
    <property type="entry name" value="TRNA N6-ADENOSINE THREONYLCARBAMOYLTRANSFERASE, MITOCHONDRIAL"/>
    <property type="match status" value="1"/>
</dbReference>
<evidence type="ECO:0000256" key="4">
    <source>
        <dbReference type="ARBA" id="ARBA00022723"/>
    </source>
</evidence>
<dbReference type="PRINTS" id="PR00789">
    <property type="entry name" value="OSIALOPTASE"/>
</dbReference>
<dbReference type="EC" id="2.3.1.234" evidence="8"/>
<comment type="function">
    <text evidence="8">Required for the formation of a threonylcarbamoyl group on adenosine at position 37 (t(6)A37) in tRNAs that read codons beginning with adenine. Is involved in the transfer of the threonylcarbamoyl moiety of threonylcarbamoyl-AMP (TC-AMP) to the N6 group of A37, together with TsaE and TsaB. TsaD likely plays a direct catalytic role in this reaction.</text>
</comment>
<dbReference type="InterPro" id="IPR017860">
    <property type="entry name" value="Peptidase_M22_CS"/>
</dbReference>
<dbReference type="PROSITE" id="PS01016">
    <property type="entry name" value="GLYCOPROTEASE"/>
    <property type="match status" value="1"/>
</dbReference>
<feature type="binding site" evidence="8">
    <location>
        <begin position="144"/>
        <end position="148"/>
    </location>
    <ligand>
        <name>substrate</name>
    </ligand>
</feature>
<feature type="binding site" evidence="8">
    <location>
        <position position="126"/>
    </location>
    <ligand>
        <name>Fe cation</name>
        <dbReference type="ChEBI" id="CHEBI:24875"/>
    </ligand>
</feature>
<evidence type="ECO:0000313" key="11">
    <source>
        <dbReference type="Proteomes" id="UP000249522"/>
    </source>
</evidence>
<evidence type="ECO:0000256" key="8">
    <source>
        <dbReference type="HAMAP-Rule" id="MF_01445"/>
    </source>
</evidence>
<reference evidence="10 11" key="1">
    <citation type="submission" date="2018-06" db="EMBL/GenBank/DDBJ databases">
        <title>Paenibacillus imtechensis sp. nov.</title>
        <authorList>
            <person name="Pinnaka A.K."/>
            <person name="Singh H."/>
            <person name="Kaur M."/>
        </authorList>
    </citation>
    <scope>NUCLEOTIDE SEQUENCE [LARGE SCALE GENOMIC DNA]</scope>
    <source>
        <strain evidence="10 11">SMB1</strain>
    </source>
</reference>
<feature type="binding site" evidence="8">
    <location>
        <position position="194"/>
    </location>
    <ligand>
        <name>substrate</name>
    </ligand>
</feature>
<dbReference type="NCBIfam" id="TIGR03723">
    <property type="entry name" value="T6A_TsaD_YgjD"/>
    <property type="match status" value="1"/>
</dbReference>
<sequence>MAAQMAGQPGAELILAIETSCDETSVAVIRGGKEIISNLVSSQIETHRQFGGVVPEIASRKHVEVITLMMEAAVKEAGIKLQDLSAVAVTQGPGLVGALLVGIVAAKSLAMALDIPLIGTHHIAGHIYANNLISDIVYPSLALVVSGGHTELVLLEREGEFRMIGRTRDDAVGEAYDKVARALNFPYPGGPHVDRLAQQSAEVRELPRAWLEADSYDFSFSGLKSAVLAVINQIRMKGEELNTAALARGFQESVIDVLVTKALRAVKEFGARQLLLCGGVAANGGLRAVLQARCEESGIPLLIPPLSLCTDNAAMIGAAAHLKWIRGEFTNLDMKADPGLPLEDWSVGRVNI</sequence>
<evidence type="ECO:0000256" key="3">
    <source>
        <dbReference type="ARBA" id="ARBA00022694"/>
    </source>
</evidence>
<evidence type="ECO:0000313" key="10">
    <source>
        <dbReference type="EMBL" id="PZD95641.1"/>
    </source>
</evidence>
<proteinExistence type="inferred from homology"/>
<dbReference type="InterPro" id="IPR017861">
    <property type="entry name" value="KAE1/TsaD"/>
</dbReference>
<evidence type="ECO:0000256" key="6">
    <source>
        <dbReference type="ARBA" id="ARBA00023315"/>
    </source>
</evidence>
<dbReference type="EMBL" id="QKRB01000044">
    <property type="protein sequence ID" value="PZD95641.1"/>
    <property type="molecule type" value="Genomic_DNA"/>
</dbReference>
<dbReference type="GO" id="GO:0005737">
    <property type="term" value="C:cytoplasm"/>
    <property type="evidence" value="ECO:0007669"/>
    <property type="project" value="UniProtKB-SubCell"/>
</dbReference>
<protein>
    <recommendedName>
        <fullName evidence="8">tRNA N6-adenosine threonylcarbamoyltransferase</fullName>
        <ecNumber evidence="8">2.3.1.234</ecNumber>
    </recommendedName>
    <alternativeName>
        <fullName evidence="8">N6-L-threonylcarbamoyladenine synthase</fullName>
        <shortName evidence="8">t(6)A synthase</shortName>
    </alternativeName>
    <alternativeName>
        <fullName evidence="8">t(6)A37 threonylcarbamoyladenosine biosynthesis protein TsaD</fullName>
    </alternativeName>
    <alternativeName>
        <fullName evidence="8">tRNA threonylcarbamoyladenosine biosynthesis protein TsaD</fullName>
    </alternativeName>
</protein>
<keyword evidence="4 8" id="KW-0479">Metal-binding</keyword>
<comment type="subcellular location">
    <subcellularLocation>
        <location evidence="8">Cytoplasm</location>
    </subcellularLocation>
</comment>
<dbReference type="GO" id="GO:0002949">
    <property type="term" value="P:tRNA threonylcarbamoyladenosine modification"/>
    <property type="evidence" value="ECO:0007669"/>
    <property type="project" value="UniProtKB-UniRule"/>
</dbReference>
<dbReference type="RefSeq" id="WP_111147271.1">
    <property type="nucleotide sequence ID" value="NZ_QKRB01000044.1"/>
</dbReference>
<keyword evidence="11" id="KW-1185">Reference proteome</keyword>
<feature type="domain" description="Gcp-like" evidence="9">
    <location>
        <begin position="34"/>
        <end position="317"/>
    </location>
</feature>
<dbReference type="AlphaFoldDB" id="A0A2W1LV32"/>
<dbReference type="Pfam" id="PF00814">
    <property type="entry name" value="TsaD"/>
    <property type="match status" value="1"/>
</dbReference>
<feature type="binding site" evidence="8">
    <location>
        <position position="311"/>
    </location>
    <ligand>
        <name>Fe cation</name>
        <dbReference type="ChEBI" id="CHEBI:24875"/>
    </ligand>
</feature>
<feature type="binding site" evidence="8">
    <location>
        <position position="177"/>
    </location>
    <ligand>
        <name>substrate</name>
    </ligand>
</feature>
<keyword evidence="6 8" id="KW-0012">Acyltransferase</keyword>
<comment type="similarity">
    <text evidence="8">Belongs to the KAE1 / TsaD family.</text>
</comment>
<dbReference type="SUPFAM" id="SSF53067">
    <property type="entry name" value="Actin-like ATPase domain"/>
    <property type="match status" value="1"/>
</dbReference>
<gene>
    <name evidence="8 10" type="primary">tsaD</name>
    <name evidence="10" type="ORF">DNH61_14070</name>
</gene>
<feature type="binding site" evidence="8">
    <location>
        <position position="283"/>
    </location>
    <ligand>
        <name>substrate</name>
    </ligand>
</feature>
<keyword evidence="5 8" id="KW-0408">Iron</keyword>
<dbReference type="FunFam" id="3.30.420.40:FF:000012">
    <property type="entry name" value="tRNA N6-adenosine threonylcarbamoyltransferase"/>
    <property type="match status" value="1"/>
</dbReference>
<dbReference type="InterPro" id="IPR043129">
    <property type="entry name" value="ATPase_NBD"/>
</dbReference>
<feature type="binding site" evidence="8">
    <location>
        <position position="190"/>
    </location>
    <ligand>
        <name>substrate</name>
    </ligand>
</feature>
<dbReference type="InterPro" id="IPR022450">
    <property type="entry name" value="TsaD"/>
</dbReference>
<dbReference type="FunFam" id="3.30.420.40:FF:000040">
    <property type="entry name" value="tRNA N6-adenosine threonylcarbamoyltransferase"/>
    <property type="match status" value="1"/>
</dbReference>
<comment type="cofactor">
    <cofactor evidence="8">
        <name>Fe(2+)</name>
        <dbReference type="ChEBI" id="CHEBI:29033"/>
    </cofactor>
    <text evidence="8">Binds 1 Fe(2+) ion per subunit.</text>
</comment>
<evidence type="ECO:0000256" key="1">
    <source>
        <dbReference type="ARBA" id="ARBA00022490"/>
    </source>
</evidence>
<feature type="binding site" evidence="8">
    <location>
        <position position="122"/>
    </location>
    <ligand>
        <name>Fe cation</name>
        <dbReference type="ChEBI" id="CHEBI:24875"/>
    </ligand>
</feature>
<evidence type="ECO:0000259" key="9">
    <source>
        <dbReference type="Pfam" id="PF00814"/>
    </source>
</evidence>
<evidence type="ECO:0000256" key="7">
    <source>
        <dbReference type="ARBA" id="ARBA00048117"/>
    </source>
</evidence>
<dbReference type="Proteomes" id="UP000249522">
    <property type="component" value="Unassembled WGS sequence"/>
</dbReference>
<name>A0A2W1LV32_9BACL</name>
<comment type="caution">
    <text evidence="10">The sequence shown here is derived from an EMBL/GenBank/DDBJ whole genome shotgun (WGS) entry which is preliminary data.</text>
</comment>
<dbReference type="CDD" id="cd24133">
    <property type="entry name" value="ASKHA_NBD_TsaD_bac"/>
    <property type="match status" value="1"/>
</dbReference>
<dbReference type="PANTHER" id="PTHR11735">
    <property type="entry name" value="TRNA N6-ADENOSINE THREONYLCARBAMOYLTRANSFERASE"/>
    <property type="match status" value="1"/>
</dbReference>
<organism evidence="10 11">
    <name type="scientific">Paenibacillus sambharensis</name>
    <dbReference type="NCBI Taxonomy" id="1803190"/>
    <lineage>
        <taxon>Bacteria</taxon>
        <taxon>Bacillati</taxon>
        <taxon>Bacillota</taxon>
        <taxon>Bacilli</taxon>
        <taxon>Bacillales</taxon>
        <taxon>Paenibacillaceae</taxon>
        <taxon>Paenibacillus</taxon>
    </lineage>
</organism>
<dbReference type="InterPro" id="IPR000905">
    <property type="entry name" value="Gcp-like_dom"/>
</dbReference>